<dbReference type="InterPro" id="IPR000943">
    <property type="entry name" value="RNA_pol_sigma70"/>
</dbReference>
<dbReference type="GO" id="GO:0006352">
    <property type="term" value="P:DNA-templated transcription initiation"/>
    <property type="evidence" value="ECO:0007669"/>
    <property type="project" value="InterPro"/>
</dbReference>
<dbReference type="InterPro" id="IPR007627">
    <property type="entry name" value="RNA_pol_sigma70_r2"/>
</dbReference>
<dbReference type="SUPFAM" id="SSF88659">
    <property type="entry name" value="Sigma3 and sigma4 domains of RNA polymerase sigma factors"/>
    <property type="match status" value="2"/>
</dbReference>
<keyword evidence="9" id="KW-1185">Reference proteome</keyword>
<dbReference type="PANTHER" id="PTHR30385:SF4">
    <property type="entry name" value="RNA POLYMERASE SIGMA-E FACTOR"/>
    <property type="match status" value="1"/>
</dbReference>
<protein>
    <submittedName>
        <fullName evidence="8">RNA polymerase sigma factor SigF</fullName>
    </submittedName>
</protein>
<keyword evidence="1" id="KW-0805">Transcription regulation</keyword>
<evidence type="ECO:0000259" key="6">
    <source>
        <dbReference type="Pfam" id="PF04542"/>
    </source>
</evidence>
<dbReference type="InterPro" id="IPR013324">
    <property type="entry name" value="RNA_pol_sigma_r3/r4-like"/>
</dbReference>
<dbReference type="Gene3D" id="1.10.10.10">
    <property type="entry name" value="Winged helix-like DNA-binding domain superfamily/Winged helix DNA-binding domain"/>
    <property type="match status" value="2"/>
</dbReference>
<dbReference type="PRINTS" id="PR00046">
    <property type="entry name" value="SIGMA70FCT"/>
</dbReference>
<gene>
    <name evidence="8" type="ORF">GCM10011489_39320</name>
</gene>
<evidence type="ECO:0000256" key="3">
    <source>
        <dbReference type="ARBA" id="ARBA00023125"/>
    </source>
</evidence>
<dbReference type="NCBIfam" id="TIGR02937">
    <property type="entry name" value="sigma70-ECF"/>
    <property type="match status" value="1"/>
</dbReference>
<dbReference type="CDD" id="cd06171">
    <property type="entry name" value="Sigma70_r4"/>
    <property type="match status" value="1"/>
</dbReference>
<dbReference type="SUPFAM" id="SSF88946">
    <property type="entry name" value="Sigma2 domain of RNA polymerase sigma factors"/>
    <property type="match status" value="1"/>
</dbReference>
<evidence type="ECO:0000313" key="9">
    <source>
        <dbReference type="Proteomes" id="UP000621454"/>
    </source>
</evidence>
<dbReference type="GO" id="GO:0016987">
    <property type="term" value="F:sigma factor activity"/>
    <property type="evidence" value="ECO:0007669"/>
    <property type="project" value="UniProtKB-KW"/>
</dbReference>
<feature type="domain" description="RNA polymerase sigma-70 region 3" evidence="5">
    <location>
        <begin position="101"/>
        <end position="155"/>
    </location>
</feature>
<evidence type="ECO:0000256" key="4">
    <source>
        <dbReference type="ARBA" id="ARBA00023163"/>
    </source>
</evidence>
<dbReference type="InterPro" id="IPR013325">
    <property type="entry name" value="RNA_pol_sigma_r2"/>
</dbReference>
<evidence type="ECO:0000259" key="7">
    <source>
        <dbReference type="Pfam" id="PF04545"/>
    </source>
</evidence>
<dbReference type="InterPro" id="IPR007624">
    <property type="entry name" value="RNA_pol_sigma70_r3"/>
</dbReference>
<feature type="domain" description="RNA polymerase sigma-70 region 4" evidence="7">
    <location>
        <begin position="182"/>
        <end position="231"/>
    </location>
</feature>
<keyword evidence="2" id="KW-0731">Sigma factor</keyword>
<dbReference type="PANTHER" id="PTHR30385">
    <property type="entry name" value="SIGMA FACTOR F FLAGELLAR"/>
    <property type="match status" value="1"/>
</dbReference>
<reference evidence="8" key="2">
    <citation type="submission" date="2020-09" db="EMBL/GenBank/DDBJ databases">
        <authorList>
            <person name="Sun Q."/>
            <person name="Zhou Y."/>
        </authorList>
    </citation>
    <scope>NUCLEOTIDE SEQUENCE</scope>
    <source>
        <strain evidence="8">CGMCC 1.12827</strain>
    </source>
</reference>
<dbReference type="RefSeq" id="WP_229742925.1">
    <property type="nucleotide sequence ID" value="NZ_BMGC01000069.1"/>
</dbReference>
<dbReference type="Gene3D" id="1.20.120.1810">
    <property type="match status" value="1"/>
</dbReference>
<dbReference type="GO" id="GO:0003677">
    <property type="term" value="F:DNA binding"/>
    <property type="evidence" value="ECO:0007669"/>
    <property type="project" value="UniProtKB-KW"/>
</dbReference>
<dbReference type="InterPro" id="IPR014284">
    <property type="entry name" value="RNA_pol_sigma-70_dom"/>
</dbReference>
<keyword evidence="4" id="KW-0804">Transcription</keyword>
<evidence type="ECO:0000259" key="5">
    <source>
        <dbReference type="Pfam" id="PF04539"/>
    </source>
</evidence>
<dbReference type="EMBL" id="BMGC01000069">
    <property type="protein sequence ID" value="GGB48322.1"/>
    <property type="molecule type" value="Genomic_DNA"/>
</dbReference>
<keyword evidence="3" id="KW-0238">DNA-binding</keyword>
<dbReference type="InterPro" id="IPR036388">
    <property type="entry name" value="WH-like_DNA-bd_sf"/>
</dbReference>
<reference evidence="8" key="1">
    <citation type="journal article" date="2014" name="Int. J. Syst. Evol. Microbiol.">
        <title>Complete genome sequence of Corynebacterium casei LMG S-19264T (=DSM 44701T), isolated from a smear-ripened cheese.</title>
        <authorList>
            <consortium name="US DOE Joint Genome Institute (JGI-PGF)"/>
            <person name="Walter F."/>
            <person name="Albersmeier A."/>
            <person name="Kalinowski J."/>
            <person name="Ruckert C."/>
        </authorList>
    </citation>
    <scope>NUCLEOTIDE SEQUENCE</scope>
    <source>
        <strain evidence="8">CGMCC 1.12827</strain>
    </source>
</reference>
<accession>A0A916TM65</accession>
<proteinExistence type="predicted"/>
<dbReference type="Proteomes" id="UP000621454">
    <property type="component" value="Unassembled WGS sequence"/>
</dbReference>
<organism evidence="8 9">
    <name type="scientific">Gordonia jinhuaensis</name>
    <dbReference type="NCBI Taxonomy" id="1517702"/>
    <lineage>
        <taxon>Bacteria</taxon>
        <taxon>Bacillati</taxon>
        <taxon>Actinomycetota</taxon>
        <taxon>Actinomycetes</taxon>
        <taxon>Mycobacteriales</taxon>
        <taxon>Gordoniaceae</taxon>
        <taxon>Gordonia</taxon>
    </lineage>
</organism>
<dbReference type="Pfam" id="PF04542">
    <property type="entry name" value="Sigma70_r2"/>
    <property type="match status" value="1"/>
</dbReference>
<sequence>MIARMRSSVPDSAEYRAFRDRAVELGVPIGDRLARRYQHRGEPLDDLTQVARLGIVEAVDRFDPQRRYAFVSFAVATVLGELKRHFRDGTWALHVTRDGKERRARLVAASDELFQRLGRTPTRSEVATELGVGDDVIEDGLLADSAYRPTTVDDGGSSALELPAAECRDYDEIDDAVGLAPALRQLSSAEQKVLVYRFVLELTQSEIAARLGVSQMQVSRVLRQALEALRAALRGP</sequence>
<dbReference type="InterPro" id="IPR007630">
    <property type="entry name" value="RNA_pol_sigma70_r4"/>
</dbReference>
<evidence type="ECO:0000256" key="2">
    <source>
        <dbReference type="ARBA" id="ARBA00023082"/>
    </source>
</evidence>
<dbReference type="Pfam" id="PF04545">
    <property type="entry name" value="Sigma70_r4"/>
    <property type="match status" value="1"/>
</dbReference>
<comment type="caution">
    <text evidence="8">The sequence shown here is derived from an EMBL/GenBank/DDBJ whole genome shotgun (WGS) entry which is preliminary data.</text>
</comment>
<name>A0A916TM65_9ACTN</name>
<dbReference type="Pfam" id="PF04539">
    <property type="entry name" value="Sigma70_r3"/>
    <property type="match status" value="1"/>
</dbReference>
<dbReference type="AlphaFoldDB" id="A0A916TM65"/>
<feature type="domain" description="RNA polymerase sigma-70 region 2" evidence="6">
    <location>
        <begin position="32"/>
        <end position="91"/>
    </location>
</feature>
<evidence type="ECO:0000313" key="8">
    <source>
        <dbReference type="EMBL" id="GGB48322.1"/>
    </source>
</evidence>
<evidence type="ECO:0000256" key="1">
    <source>
        <dbReference type="ARBA" id="ARBA00023015"/>
    </source>
</evidence>